<protein>
    <submittedName>
        <fullName evidence="1">Uncharacterized protein</fullName>
    </submittedName>
</protein>
<sequence>MRRRRDVRWQESHRDGSGIDAEHIGGALLGKRYVDEASGLEVLCTKAGQGRLALDGAVLEIKAAKPLPSSD</sequence>
<accession>A0A3G8JLI5</accession>
<reference evidence="1 2" key="1">
    <citation type="submission" date="2018-11" db="EMBL/GenBank/DDBJ databases">
        <title>Gordonia insulae sp. nov., isolated from an island soil.</title>
        <authorList>
            <person name="Kim Y.S."/>
            <person name="Kim S.B."/>
        </authorList>
    </citation>
    <scope>NUCLEOTIDE SEQUENCE [LARGE SCALE GENOMIC DNA]</scope>
    <source>
        <strain evidence="1 2">MMS17-SY073</strain>
    </source>
</reference>
<dbReference type="KEGG" id="gom:D7316_02526"/>
<dbReference type="AlphaFoldDB" id="A0A3G8JLI5"/>
<dbReference type="EMBL" id="CP033972">
    <property type="protein sequence ID" value="AZG45926.1"/>
    <property type="molecule type" value="Genomic_DNA"/>
</dbReference>
<evidence type="ECO:0000313" key="2">
    <source>
        <dbReference type="Proteomes" id="UP000271469"/>
    </source>
</evidence>
<evidence type="ECO:0000313" key="1">
    <source>
        <dbReference type="EMBL" id="AZG45926.1"/>
    </source>
</evidence>
<organism evidence="1 2">
    <name type="scientific">Gordonia insulae</name>
    <dbReference type="NCBI Taxonomy" id="2420509"/>
    <lineage>
        <taxon>Bacteria</taxon>
        <taxon>Bacillati</taxon>
        <taxon>Actinomycetota</taxon>
        <taxon>Actinomycetes</taxon>
        <taxon>Mycobacteriales</taxon>
        <taxon>Gordoniaceae</taxon>
        <taxon>Gordonia</taxon>
    </lineage>
</organism>
<proteinExistence type="predicted"/>
<name>A0A3G8JLI5_9ACTN</name>
<dbReference type="Proteomes" id="UP000271469">
    <property type="component" value="Chromosome"/>
</dbReference>
<dbReference type="RefSeq" id="WP_232016887.1">
    <property type="nucleotide sequence ID" value="NZ_CP033972.1"/>
</dbReference>
<gene>
    <name evidence="1" type="ORF">D7316_02526</name>
</gene>
<keyword evidence="2" id="KW-1185">Reference proteome</keyword>